<evidence type="ECO:0000256" key="4">
    <source>
        <dbReference type="ARBA" id="ARBA00022692"/>
    </source>
</evidence>
<keyword evidence="7 9" id="KW-0472">Membrane</keyword>
<dbReference type="Pfam" id="PF03567">
    <property type="entry name" value="Sulfotransfer_2"/>
    <property type="match status" value="1"/>
</dbReference>
<keyword evidence="5 9" id="KW-1133">Transmembrane helix</keyword>
<evidence type="ECO:0000256" key="8">
    <source>
        <dbReference type="ARBA" id="ARBA00023180"/>
    </source>
</evidence>
<name>A0ABP1NQ51_XYLVO</name>
<keyword evidence="6 9" id="KW-0333">Golgi apparatus</keyword>
<protein>
    <recommendedName>
        <fullName evidence="9">Carbohydrate sulfotransferase</fullName>
        <ecNumber evidence="9">2.8.2.-</ecNumber>
    </recommendedName>
</protein>
<evidence type="ECO:0000256" key="1">
    <source>
        <dbReference type="ARBA" id="ARBA00004323"/>
    </source>
</evidence>
<comment type="subcellular location">
    <subcellularLocation>
        <location evidence="1 9">Golgi apparatus membrane</location>
        <topology evidence="1 9">Single-pass type II membrane protein</topology>
    </subcellularLocation>
</comment>
<dbReference type="InterPro" id="IPR005331">
    <property type="entry name" value="Sulfotransferase"/>
</dbReference>
<sequence length="366" mass="43767">MLLHTHFIKYTLCVFLYIAICYFLIKIKQGSSLTQCEISLFFAKYNQTKQKYPVISQTVTKPVNLEIELLKQDELKGESINLWESAAILQQIANVCKKYNLRTPLIKRHFLYNPKHKSMYCWIRKAASTSFTKLFADMKNRPPTRNYYKEIDILAPRTIKELQLVSNDTKIFKLLVVRHPFQRLVSSYRDRIEDNSKHTAQAWIHAKKIFRFTRPKLLHSNTTSGNFQQKVFTSDKRLKIVPTFKEFLEWLLQSSEEDDVHWAPYYTHCALCDVRYNYILKLDDYTYGQINYVFSKFNLDKNKVYFPNMQKTRGGHTNFDVTCKYFANLTHDIVLKLYERYKIDFEMYNYNISRYLHCVDKRLKKS</sequence>
<keyword evidence="11" id="KW-1185">Reference proteome</keyword>
<dbReference type="EMBL" id="CAXAJV020001293">
    <property type="protein sequence ID" value="CAL7943168.1"/>
    <property type="molecule type" value="Genomic_DNA"/>
</dbReference>
<evidence type="ECO:0000256" key="7">
    <source>
        <dbReference type="ARBA" id="ARBA00023136"/>
    </source>
</evidence>
<evidence type="ECO:0000313" key="10">
    <source>
        <dbReference type="EMBL" id="CAL7943168.1"/>
    </source>
</evidence>
<dbReference type="PANTHER" id="PTHR12137">
    <property type="entry name" value="CARBOHYDRATE SULFOTRANSFERASE"/>
    <property type="match status" value="1"/>
</dbReference>
<reference evidence="10 11" key="1">
    <citation type="submission" date="2024-08" db="EMBL/GenBank/DDBJ databases">
        <authorList>
            <person name="Will J Nash"/>
            <person name="Angela Man"/>
            <person name="Seanna McTaggart"/>
            <person name="Kendall Baker"/>
            <person name="Tom Barker"/>
            <person name="Leah Catchpole"/>
            <person name="Alex Durrant"/>
            <person name="Karim Gharbi"/>
            <person name="Naomi Irish"/>
            <person name="Gemy Kaithakottil"/>
            <person name="Debby Ku"/>
            <person name="Aaliyah Providence"/>
            <person name="Felix Shaw"/>
            <person name="David Swarbreck"/>
            <person name="Chris Watkins"/>
            <person name="Ann M. McCartney"/>
            <person name="Giulio Formenti"/>
            <person name="Alice Mouton"/>
            <person name="Noel Vella"/>
            <person name="Bjorn M von Reumont"/>
            <person name="Adriana Vella"/>
            <person name="Wilfried Haerty"/>
        </authorList>
    </citation>
    <scope>NUCLEOTIDE SEQUENCE [LARGE SCALE GENOMIC DNA]</scope>
</reference>
<comment type="similarity">
    <text evidence="2 9">Belongs to the sulfotransferase 2 family.</text>
</comment>
<evidence type="ECO:0000256" key="9">
    <source>
        <dbReference type="RuleBase" id="RU364020"/>
    </source>
</evidence>
<dbReference type="PANTHER" id="PTHR12137:SF54">
    <property type="entry name" value="CARBOHYDRATE SULFOTRANSFERASE"/>
    <property type="match status" value="1"/>
</dbReference>
<gene>
    <name evidence="10" type="ORF">XYLVIOL_LOCUS5931</name>
</gene>
<organism evidence="10 11">
    <name type="scientific">Xylocopa violacea</name>
    <name type="common">Violet carpenter bee</name>
    <name type="synonym">Apis violacea</name>
    <dbReference type="NCBI Taxonomy" id="135666"/>
    <lineage>
        <taxon>Eukaryota</taxon>
        <taxon>Metazoa</taxon>
        <taxon>Ecdysozoa</taxon>
        <taxon>Arthropoda</taxon>
        <taxon>Hexapoda</taxon>
        <taxon>Insecta</taxon>
        <taxon>Pterygota</taxon>
        <taxon>Neoptera</taxon>
        <taxon>Endopterygota</taxon>
        <taxon>Hymenoptera</taxon>
        <taxon>Apocrita</taxon>
        <taxon>Aculeata</taxon>
        <taxon>Apoidea</taxon>
        <taxon>Anthophila</taxon>
        <taxon>Apidae</taxon>
        <taxon>Xylocopa</taxon>
        <taxon>Xylocopa</taxon>
    </lineage>
</organism>
<dbReference type="EC" id="2.8.2.-" evidence="9"/>
<dbReference type="Proteomes" id="UP001642520">
    <property type="component" value="Unassembled WGS sequence"/>
</dbReference>
<evidence type="ECO:0000256" key="6">
    <source>
        <dbReference type="ARBA" id="ARBA00023034"/>
    </source>
</evidence>
<feature type="transmembrane region" description="Helical" evidence="9">
    <location>
        <begin position="7"/>
        <end position="25"/>
    </location>
</feature>
<accession>A0ABP1NQ51</accession>
<dbReference type="InterPro" id="IPR018011">
    <property type="entry name" value="Carb_sulfotrans_8-10"/>
</dbReference>
<keyword evidence="3 9" id="KW-0808">Transferase</keyword>
<evidence type="ECO:0000256" key="2">
    <source>
        <dbReference type="ARBA" id="ARBA00006339"/>
    </source>
</evidence>
<evidence type="ECO:0000256" key="5">
    <source>
        <dbReference type="ARBA" id="ARBA00022989"/>
    </source>
</evidence>
<evidence type="ECO:0000256" key="3">
    <source>
        <dbReference type="ARBA" id="ARBA00022679"/>
    </source>
</evidence>
<keyword evidence="9" id="KW-0119">Carbohydrate metabolism</keyword>
<evidence type="ECO:0000313" key="11">
    <source>
        <dbReference type="Proteomes" id="UP001642520"/>
    </source>
</evidence>
<keyword evidence="8 9" id="KW-0325">Glycoprotein</keyword>
<comment type="caution">
    <text evidence="10">The sequence shown here is derived from an EMBL/GenBank/DDBJ whole genome shotgun (WGS) entry which is preliminary data.</text>
</comment>
<proteinExistence type="inferred from homology"/>
<keyword evidence="9" id="KW-0735">Signal-anchor</keyword>
<keyword evidence="4 9" id="KW-0812">Transmembrane</keyword>